<dbReference type="AlphaFoldDB" id="A0A1T4KBK0"/>
<reference evidence="1 2" key="1">
    <citation type="submission" date="2017-02" db="EMBL/GenBank/DDBJ databases">
        <authorList>
            <person name="Peterson S.W."/>
        </authorList>
    </citation>
    <scope>NUCLEOTIDE SEQUENCE [LARGE SCALE GENOMIC DNA]</scope>
    <source>
        <strain evidence="1 2">CECT 9189</strain>
    </source>
</reference>
<evidence type="ECO:0000313" key="2">
    <source>
        <dbReference type="Proteomes" id="UP000191116"/>
    </source>
</evidence>
<organism evidence="1 2">
    <name type="scientific">Photobacterium toruni</name>
    <dbReference type="NCBI Taxonomy" id="1935446"/>
    <lineage>
        <taxon>Bacteria</taxon>
        <taxon>Pseudomonadati</taxon>
        <taxon>Pseudomonadota</taxon>
        <taxon>Gammaproteobacteria</taxon>
        <taxon>Vibrionales</taxon>
        <taxon>Vibrionaceae</taxon>
        <taxon>Photobacterium</taxon>
    </lineage>
</organism>
<name>A0A1T4KBK0_9GAMM</name>
<dbReference type="Proteomes" id="UP000191116">
    <property type="component" value="Unassembled WGS sequence"/>
</dbReference>
<proteinExistence type="predicted"/>
<protein>
    <submittedName>
        <fullName evidence="1">Uncharacterized protein</fullName>
    </submittedName>
</protein>
<accession>A0A1T4KBK0</accession>
<evidence type="ECO:0000313" key="1">
    <source>
        <dbReference type="EMBL" id="SJZ39814.1"/>
    </source>
</evidence>
<dbReference type="EMBL" id="FUWP01000001">
    <property type="protein sequence ID" value="SJZ39814.1"/>
    <property type="molecule type" value="Genomic_DNA"/>
</dbReference>
<sequence>MKNPFWFNIIQQWKLMGKGDYGVTFPFLMGALAYKSTEETDISSVFQSIINEPVDGFYSEVRWCENIDEPVISIVKLENITKVAIKAGFSARGADTTSLAFTEDLMSFFHLDCKTADECLSKLIFYTGKFVSNGQYSNQLNRKKFEREFAPFSADDIQFIEDVRALTDET</sequence>
<gene>
    <name evidence="1" type="ORF">CZ814_00171</name>
</gene>